<dbReference type="STRING" id="1798338.A3J56_02895"/>
<dbReference type="AlphaFoldDB" id="A0A1F5WFY5"/>
<feature type="transmembrane region" description="Helical" evidence="1">
    <location>
        <begin position="271"/>
        <end position="287"/>
    </location>
</feature>
<proteinExistence type="predicted"/>
<sequence length="309" mass="33944">MVGGVVVALGLLVGATWQKIPDYPMLASLVLMFAIAWASATILIVNSVLRYGVSIASIAVLVISLKIEYWTFIGGIVGVAVAMLALWSVDRQYRAVCAFSFRFVLGGGLRIFLTALAIVFSFSYYGTIAERPVDASTVLPRNIFDIALRAADGVLQKQLPGFHRENTVDDTLAGLIRQQLAQNPNIAPNSVPSLETIKMELPAQRKEIIKNLNRDLGLSIDPDTSGDERIGAALYEASTKTIEPYLEPYVALVPWVMAISFFLALKTISVVYYYLMLLLLPALFWILQQAGIIEKKIVSAEKEAFELVK</sequence>
<dbReference type="Proteomes" id="UP000178406">
    <property type="component" value="Unassembled WGS sequence"/>
</dbReference>
<feature type="transmembrane region" description="Helical" evidence="1">
    <location>
        <begin position="246"/>
        <end position="265"/>
    </location>
</feature>
<evidence type="ECO:0000313" key="2">
    <source>
        <dbReference type="EMBL" id="OGF74608.1"/>
    </source>
</evidence>
<evidence type="ECO:0000256" key="1">
    <source>
        <dbReference type="SAM" id="Phobius"/>
    </source>
</evidence>
<gene>
    <name evidence="2" type="ORF">A3J56_02895</name>
</gene>
<keyword evidence="1" id="KW-1133">Transmembrane helix</keyword>
<comment type="caution">
    <text evidence="2">The sequence shown here is derived from an EMBL/GenBank/DDBJ whole genome shotgun (WGS) entry which is preliminary data.</text>
</comment>
<reference evidence="2 3" key="1">
    <citation type="journal article" date="2016" name="Nat. Commun.">
        <title>Thousands of microbial genomes shed light on interconnected biogeochemical processes in an aquifer system.</title>
        <authorList>
            <person name="Anantharaman K."/>
            <person name="Brown C.T."/>
            <person name="Hug L.A."/>
            <person name="Sharon I."/>
            <person name="Castelle C.J."/>
            <person name="Probst A.J."/>
            <person name="Thomas B.C."/>
            <person name="Singh A."/>
            <person name="Wilkins M.J."/>
            <person name="Karaoz U."/>
            <person name="Brodie E.L."/>
            <person name="Williams K.H."/>
            <person name="Hubbard S.S."/>
            <person name="Banfield J.F."/>
        </authorList>
    </citation>
    <scope>NUCLEOTIDE SEQUENCE [LARGE SCALE GENOMIC DNA]</scope>
</reference>
<accession>A0A1F5WFY5</accession>
<protein>
    <submittedName>
        <fullName evidence="2">Uncharacterized protein</fullName>
    </submittedName>
</protein>
<keyword evidence="1" id="KW-0812">Transmembrane</keyword>
<feature type="transmembrane region" description="Helical" evidence="1">
    <location>
        <begin position="69"/>
        <end position="89"/>
    </location>
</feature>
<name>A0A1F5WFY5_9BACT</name>
<evidence type="ECO:0000313" key="3">
    <source>
        <dbReference type="Proteomes" id="UP000178406"/>
    </source>
</evidence>
<organism evidence="2 3">
    <name type="scientific">Candidatus Giovannonibacteria bacterium RIFCSPHIGHO2_02_FULL_46_20</name>
    <dbReference type="NCBI Taxonomy" id="1798338"/>
    <lineage>
        <taxon>Bacteria</taxon>
        <taxon>Candidatus Giovannoniibacteriota</taxon>
    </lineage>
</organism>
<dbReference type="EMBL" id="MFHQ01000010">
    <property type="protein sequence ID" value="OGF74608.1"/>
    <property type="molecule type" value="Genomic_DNA"/>
</dbReference>
<keyword evidence="1" id="KW-0472">Membrane</keyword>
<feature type="transmembrane region" description="Helical" evidence="1">
    <location>
        <begin position="101"/>
        <end position="122"/>
    </location>
</feature>
<feature type="transmembrane region" description="Helical" evidence="1">
    <location>
        <begin position="28"/>
        <end position="49"/>
    </location>
</feature>